<dbReference type="GO" id="GO:0008716">
    <property type="term" value="F:D-alanine-D-alanine ligase activity"/>
    <property type="evidence" value="ECO:0007669"/>
    <property type="project" value="UniProtKB-EC"/>
</dbReference>
<evidence type="ECO:0000259" key="1">
    <source>
        <dbReference type="Pfam" id="PF01820"/>
    </source>
</evidence>
<proteinExistence type="predicted"/>
<keyword evidence="2" id="KW-0436">Ligase</keyword>
<gene>
    <name evidence="2" type="ORF">MNBD_CHLOROFLEXI01-1660</name>
</gene>
<feature type="non-terminal residue" evidence="2">
    <location>
        <position position="79"/>
    </location>
</feature>
<evidence type="ECO:0000313" key="2">
    <source>
        <dbReference type="EMBL" id="VAW30929.1"/>
    </source>
</evidence>
<dbReference type="EMBL" id="UOEU01000113">
    <property type="protein sequence ID" value="VAW30929.1"/>
    <property type="molecule type" value="Genomic_DNA"/>
</dbReference>
<dbReference type="Gene3D" id="3.40.50.20">
    <property type="match status" value="1"/>
</dbReference>
<dbReference type="SUPFAM" id="SSF52440">
    <property type="entry name" value="PreATP-grasp domain"/>
    <property type="match status" value="1"/>
</dbReference>
<reference evidence="2" key="1">
    <citation type="submission" date="2018-06" db="EMBL/GenBank/DDBJ databases">
        <authorList>
            <person name="Zhirakovskaya E."/>
        </authorList>
    </citation>
    <scope>NUCLEOTIDE SEQUENCE</scope>
</reference>
<dbReference type="InterPro" id="IPR011127">
    <property type="entry name" value="Dala_Dala_lig_N"/>
</dbReference>
<dbReference type="InterPro" id="IPR016185">
    <property type="entry name" value="PreATP-grasp_dom_sf"/>
</dbReference>
<dbReference type="Pfam" id="PF01820">
    <property type="entry name" value="Dala_Dala_lig_N"/>
    <property type="match status" value="1"/>
</dbReference>
<sequence>MSKKNEQKLKVGVIFGGRSGEHEVSLNSAQSVMGALNPDKYDVIPIGIDKNGRWLTGNAMETLTEGKNGSHHATLLPDP</sequence>
<protein>
    <submittedName>
        <fullName evidence="2">D-alanine--D-alanine ligase</fullName>
        <ecNumber evidence="2">6.3.2.4</ecNumber>
    </submittedName>
</protein>
<dbReference type="AlphaFoldDB" id="A0A3B0V240"/>
<feature type="domain" description="D-alanine--D-alanine ligase N-terminal" evidence="1">
    <location>
        <begin position="10"/>
        <end position="69"/>
    </location>
</feature>
<organism evidence="2">
    <name type="scientific">hydrothermal vent metagenome</name>
    <dbReference type="NCBI Taxonomy" id="652676"/>
    <lineage>
        <taxon>unclassified sequences</taxon>
        <taxon>metagenomes</taxon>
        <taxon>ecological metagenomes</taxon>
    </lineage>
</organism>
<dbReference type="EC" id="6.3.2.4" evidence="2"/>
<accession>A0A3B0V240</accession>
<name>A0A3B0V240_9ZZZZ</name>